<protein>
    <submittedName>
        <fullName evidence="3">Angel homolog 1 (Drosophila)</fullName>
    </submittedName>
</protein>
<reference evidence="3" key="1">
    <citation type="submission" date="2025-08" db="UniProtKB">
        <authorList>
            <consortium name="Ensembl"/>
        </authorList>
    </citation>
    <scope>IDENTIFICATION</scope>
</reference>
<feature type="region of interest" description="Disordered" evidence="1">
    <location>
        <begin position="1"/>
        <end position="49"/>
    </location>
</feature>
<reference evidence="3" key="2">
    <citation type="submission" date="2025-09" db="UniProtKB">
        <authorList>
            <consortium name="Ensembl"/>
        </authorList>
    </citation>
    <scope>IDENTIFICATION</scope>
</reference>
<sequence length="597" mass="67511">MQDQSREIKERLKEPDPKEEEPLSTVLQEDERLSAEVLPTSEEGEGPKMNEEVVLHDMDGDQNKRDQSSSLVDHQNVQQEVVALLKCLNMDGSTQKTNCSEQNKSQTEVFDVSLEENLQVPNTERKNPSEPASAVTECWDDFTFSAGDLAVDREKNSNSQSRLKSGQQLVQQTGWHFPVGPGLTQEMFCPQWTSVDFTVMSYNILAQDLLEENQQLYAHCPPEVLQWNYRCSLLLSEIEKWAPDILCLQEVQENHYHEHLYPVLSQMGYTCVYQRRTGTKTDGCAACYRSAVFTEAGVSKLEFFRPETGLLDRHNVGIVLLLRPLVTRGAEVKEAGPPLCVANTHLLFNPRRGDIKLAQLAIMLAEINAMIKSCKVRGEHCNVVFCGDFNSIPYTPLYQLLTTGELYYQGIPKWMVSGQEDLSYKPSYHRLFAPLWPSSLGISDTCQYTEINTSKTNRQKSGHHEFMLQLRFCPAACVRPQKLILISGVTDITPGCAHMFKDYLMHQVDLESVYEHVLPGSGSPELTTLHSEGGATVDYIFYSPKRTSTKNQMGLKLLGYLSLLSEDLLWSMNGLPNHIFPSDHLSLVARFQMELDN</sequence>
<dbReference type="PANTHER" id="PTHR12121:SF28">
    <property type="entry name" value="PROTEIN ANGEL HOMOLOG 1"/>
    <property type="match status" value="1"/>
</dbReference>
<dbReference type="GeneTree" id="ENSGT00940000159057"/>
<organism evidence="3 4">
    <name type="scientific">Cyprinodon variegatus</name>
    <name type="common">Sheepshead minnow</name>
    <dbReference type="NCBI Taxonomy" id="28743"/>
    <lineage>
        <taxon>Eukaryota</taxon>
        <taxon>Metazoa</taxon>
        <taxon>Chordata</taxon>
        <taxon>Craniata</taxon>
        <taxon>Vertebrata</taxon>
        <taxon>Euteleostomi</taxon>
        <taxon>Actinopterygii</taxon>
        <taxon>Neopterygii</taxon>
        <taxon>Teleostei</taxon>
        <taxon>Neoteleostei</taxon>
        <taxon>Acanthomorphata</taxon>
        <taxon>Ovalentaria</taxon>
        <taxon>Atherinomorphae</taxon>
        <taxon>Cyprinodontiformes</taxon>
        <taxon>Cyprinodontidae</taxon>
        <taxon>Cyprinodon</taxon>
    </lineage>
</organism>
<evidence type="ECO:0000313" key="3">
    <source>
        <dbReference type="Ensembl" id="ENSCVAP00000018886.1"/>
    </source>
</evidence>
<dbReference type="Proteomes" id="UP000265020">
    <property type="component" value="Unassembled WGS sequence"/>
</dbReference>
<dbReference type="SUPFAM" id="SSF56219">
    <property type="entry name" value="DNase I-like"/>
    <property type="match status" value="1"/>
</dbReference>
<dbReference type="InterPro" id="IPR036691">
    <property type="entry name" value="Endo/exonu/phosph_ase_sf"/>
</dbReference>
<dbReference type="PANTHER" id="PTHR12121">
    <property type="entry name" value="CARBON CATABOLITE REPRESSOR PROTEIN 4"/>
    <property type="match status" value="1"/>
</dbReference>
<proteinExistence type="predicted"/>
<feature type="domain" description="Endonuclease/exonuclease/phosphatase" evidence="2">
    <location>
        <begin position="200"/>
        <end position="584"/>
    </location>
</feature>
<accession>A0A3Q2DHT0</accession>
<dbReference type="Ensembl" id="ENSCVAT00000027944.1">
    <property type="protein sequence ID" value="ENSCVAP00000018886.1"/>
    <property type="gene ID" value="ENSCVAG00000022214.1"/>
</dbReference>
<evidence type="ECO:0000259" key="2">
    <source>
        <dbReference type="Pfam" id="PF03372"/>
    </source>
</evidence>
<dbReference type="GO" id="GO:0000175">
    <property type="term" value="F:3'-5'-RNA exonuclease activity"/>
    <property type="evidence" value="ECO:0007669"/>
    <property type="project" value="TreeGrafter"/>
</dbReference>
<dbReference type="AlphaFoldDB" id="A0A3Q2DHT0"/>
<dbReference type="OMA" id="IFRISRH"/>
<name>A0A3Q2DHT0_CYPVA</name>
<keyword evidence="4" id="KW-1185">Reference proteome</keyword>
<evidence type="ECO:0000256" key="1">
    <source>
        <dbReference type="SAM" id="MobiDB-lite"/>
    </source>
</evidence>
<dbReference type="InterPro" id="IPR005135">
    <property type="entry name" value="Endo/exonuclease/phosphatase"/>
</dbReference>
<evidence type="ECO:0000313" key="4">
    <source>
        <dbReference type="Proteomes" id="UP000265020"/>
    </source>
</evidence>
<dbReference type="Pfam" id="PF03372">
    <property type="entry name" value="Exo_endo_phos"/>
    <property type="match status" value="1"/>
</dbReference>
<dbReference type="Gene3D" id="3.60.10.10">
    <property type="entry name" value="Endonuclease/exonuclease/phosphatase"/>
    <property type="match status" value="1"/>
</dbReference>
<dbReference type="InterPro" id="IPR050410">
    <property type="entry name" value="CCR4/nocturin_mRNA_transcr"/>
</dbReference>
<feature type="compositionally biased region" description="Basic and acidic residues" evidence="1">
    <location>
        <begin position="1"/>
        <end position="16"/>
    </location>
</feature>